<name>A0AB34HEZ7_ESCRO</name>
<feature type="compositionally biased region" description="Low complexity" evidence="1">
    <location>
        <begin position="27"/>
        <end position="42"/>
    </location>
</feature>
<comment type="caution">
    <text evidence="2">The sequence shown here is derived from an EMBL/GenBank/DDBJ whole genome shotgun (WGS) entry which is preliminary data.</text>
</comment>
<dbReference type="AlphaFoldDB" id="A0AB34HEZ7"/>
<evidence type="ECO:0000256" key="1">
    <source>
        <dbReference type="SAM" id="MobiDB-lite"/>
    </source>
</evidence>
<organism evidence="2 3">
    <name type="scientific">Eschrichtius robustus</name>
    <name type="common">California gray whale</name>
    <name type="synonym">Eschrichtius gibbosus</name>
    <dbReference type="NCBI Taxonomy" id="9764"/>
    <lineage>
        <taxon>Eukaryota</taxon>
        <taxon>Metazoa</taxon>
        <taxon>Chordata</taxon>
        <taxon>Craniata</taxon>
        <taxon>Vertebrata</taxon>
        <taxon>Euteleostomi</taxon>
        <taxon>Mammalia</taxon>
        <taxon>Eutheria</taxon>
        <taxon>Laurasiatheria</taxon>
        <taxon>Artiodactyla</taxon>
        <taxon>Whippomorpha</taxon>
        <taxon>Cetacea</taxon>
        <taxon>Mysticeti</taxon>
        <taxon>Eschrichtiidae</taxon>
        <taxon>Eschrichtius</taxon>
    </lineage>
</organism>
<accession>A0AB34HEZ7</accession>
<protein>
    <recommendedName>
        <fullName evidence="4">SH3 domain-containing protein</fullName>
    </recommendedName>
</protein>
<evidence type="ECO:0000313" key="2">
    <source>
        <dbReference type="EMBL" id="KAJ8789485.1"/>
    </source>
</evidence>
<feature type="compositionally biased region" description="Basic and acidic residues" evidence="1">
    <location>
        <begin position="47"/>
        <end position="56"/>
    </location>
</feature>
<keyword evidence="3" id="KW-1185">Reference proteome</keyword>
<reference evidence="2 3" key="1">
    <citation type="submission" date="2022-11" db="EMBL/GenBank/DDBJ databases">
        <title>Whole genome sequence of Eschrichtius robustus ER-17-0199.</title>
        <authorList>
            <person name="Bruniche-Olsen A."/>
            <person name="Black A.N."/>
            <person name="Fields C.J."/>
            <person name="Walden K."/>
            <person name="Dewoody J.A."/>
        </authorList>
    </citation>
    <scope>NUCLEOTIDE SEQUENCE [LARGE SCALE GENOMIC DNA]</scope>
    <source>
        <strain evidence="2">ER-17-0199</strain>
        <tissue evidence="2">Blubber</tissue>
    </source>
</reference>
<dbReference type="EMBL" id="JAIQCJ010001425">
    <property type="protein sequence ID" value="KAJ8789485.1"/>
    <property type="molecule type" value="Genomic_DNA"/>
</dbReference>
<sequence>MGGLASFTSAEHDFGAQIPEVERGLRRQSAQPSRRSPSRLLSWEAMGSHKERRDDAPTETASWWFVSTSEEQGWVPATYLEAQNGTRDDSDINTSKTGEGPVCQHPWQHLGSCEFHHHIVGISPQLYGRAQDSVPQPKAQQLCCVRQSLHWQPCG</sequence>
<gene>
    <name evidence="2" type="ORF">J1605_022012</name>
</gene>
<evidence type="ECO:0008006" key="4">
    <source>
        <dbReference type="Google" id="ProtNLM"/>
    </source>
</evidence>
<dbReference type="Proteomes" id="UP001159641">
    <property type="component" value="Unassembled WGS sequence"/>
</dbReference>
<dbReference type="SUPFAM" id="SSF50044">
    <property type="entry name" value="SH3-domain"/>
    <property type="match status" value="1"/>
</dbReference>
<feature type="compositionally biased region" description="Basic and acidic residues" evidence="1">
    <location>
        <begin position="10"/>
        <end position="25"/>
    </location>
</feature>
<dbReference type="InterPro" id="IPR036028">
    <property type="entry name" value="SH3-like_dom_sf"/>
</dbReference>
<feature type="region of interest" description="Disordered" evidence="1">
    <location>
        <begin position="1"/>
        <end position="59"/>
    </location>
</feature>
<proteinExistence type="predicted"/>
<dbReference type="Gene3D" id="2.30.30.40">
    <property type="entry name" value="SH3 Domains"/>
    <property type="match status" value="1"/>
</dbReference>
<evidence type="ECO:0000313" key="3">
    <source>
        <dbReference type="Proteomes" id="UP001159641"/>
    </source>
</evidence>